<evidence type="ECO:0000313" key="1">
    <source>
        <dbReference type="EMBL" id="TCO15656.1"/>
    </source>
</evidence>
<name>A0A4R2GYI1_9ACTN</name>
<evidence type="ECO:0000313" key="2">
    <source>
        <dbReference type="Proteomes" id="UP000294508"/>
    </source>
</evidence>
<dbReference type="AlphaFoldDB" id="A0A4R2GYI1"/>
<dbReference type="InterPro" id="IPR013494">
    <property type="entry name" value="CHP02678"/>
</dbReference>
<dbReference type="Pfam" id="PF09661">
    <property type="entry name" value="DUF2398"/>
    <property type="match status" value="1"/>
</dbReference>
<gene>
    <name evidence="1" type="ORF">EV652_12129</name>
</gene>
<reference evidence="1 2" key="1">
    <citation type="journal article" date="2015" name="Stand. Genomic Sci.">
        <title>Genomic Encyclopedia of Bacterial and Archaeal Type Strains, Phase III: the genomes of soil and plant-associated and newly described type strains.</title>
        <authorList>
            <person name="Whitman W.B."/>
            <person name="Woyke T."/>
            <person name="Klenk H.P."/>
            <person name="Zhou Y."/>
            <person name="Lilburn T.G."/>
            <person name="Beck B.J."/>
            <person name="De Vos P."/>
            <person name="Vandamme P."/>
            <person name="Eisen J.A."/>
            <person name="Garrity G."/>
            <person name="Hugenholtz P."/>
            <person name="Kyrpides N.C."/>
        </authorList>
    </citation>
    <scope>NUCLEOTIDE SEQUENCE [LARGE SCALE GENOMIC DNA]</scope>
    <source>
        <strain evidence="1 2">VKM Ac-2572</strain>
    </source>
</reference>
<dbReference type="RefSeq" id="WP_132215534.1">
    <property type="nucleotide sequence ID" value="NZ_SLWN01000021.1"/>
</dbReference>
<organism evidence="1 2">
    <name type="scientific">Kribbella steppae</name>
    <dbReference type="NCBI Taxonomy" id="2512223"/>
    <lineage>
        <taxon>Bacteria</taxon>
        <taxon>Bacillati</taxon>
        <taxon>Actinomycetota</taxon>
        <taxon>Actinomycetes</taxon>
        <taxon>Propionibacteriales</taxon>
        <taxon>Kribbellaceae</taxon>
        <taxon>Kribbella</taxon>
    </lineage>
</organism>
<dbReference type="EMBL" id="SLWN01000021">
    <property type="protein sequence ID" value="TCO15656.1"/>
    <property type="molecule type" value="Genomic_DNA"/>
</dbReference>
<sequence>MTLESLGRQRAFIGLLRHPVVTRWAHADLWPLVYRHRAVLSDWFVNRLGYRMVITDSAARLYRLPAGGEVLAPAPIERPSRRVLVLAILAAAAAEDTEDITSTQELSDRVRVLSRQEDAGLAPYQPDRYAERLLFVKALHLLGDMGALRRMSSTDSGDGWAQQQESVGDVFDVQRELLLQLIDPVSLRTAVDKAFDDGQVPTARYGVLRRLLELPVCLYDDLTEAERTYLVSQRRRLLSWCEEMTGWTAEERAEGIALVATEPDDSDLPFPRLRIVDFTTLMVLDVLLREVGTAVLFDADQLERAADEVAIRYPRAKTLQLEAEGATAAAAVETLSALDLLRSDGPGAYRLTPVAARLRDPAVVETTALLDEGADDE</sequence>
<protein>
    <submittedName>
        <fullName evidence="1">Uncharacterized protein (TIGR02678 family)</fullName>
    </submittedName>
</protein>
<dbReference type="Proteomes" id="UP000294508">
    <property type="component" value="Unassembled WGS sequence"/>
</dbReference>
<dbReference type="OrthoDB" id="188354at2"/>
<accession>A0A4R2GYI1</accession>
<proteinExistence type="predicted"/>
<keyword evidence="2" id="KW-1185">Reference proteome</keyword>
<comment type="caution">
    <text evidence="1">The sequence shown here is derived from an EMBL/GenBank/DDBJ whole genome shotgun (WGS) entry which is preliminary data.</text>
</comment>